<proteinExistence type="predicted"/>
<dbReference type="Proteomes" id="UP000735302">
    <property type="component" value="Unassembled WGS sequence"/>
</dbReference>
<evidence type="ECO:0000313" key="1">
    <source>
        <dbReference type="EMBL" id="GFN97194.1"/>
    </source>
</evidence>
<comment type="caution">
    <text evidence="1">The sequence shown here is derived from an EMBL/GenBank/DDBJ whole genome shotgun (WGS) entry which is preliminary data.</text>
</comment>
<dbReference type="AlphaFoldDB" id="A0AAV3ZRG9"/>
<name>A0AAV3ZRG9_9GAST</name>
<dbReference type="EMBL" id="BLXT01002742">
    <property type="protein sequence ID" value="GFN97194.1"/>
    <property type="molecule type" value="Genomic_DNA"/>
</dbReference>
<organism evidence="1 2">
    <name type="scientific">Plakobranchus ocellatus</name>
    <dbReference type="NCBI Taxonomy" id="259542"/>
    <lineage>
        <taxon>Eukaryota</taxon>
        <taxon>Metazoa</taxon>
        <taxon>Spiralia</taxon>
        <taxon>Lophotrochozoa</taxon>
        <taxon>Mollusca</taxon>
        <taxon>Gastropoda</taxon>
        <taxon>Heterobranchia</taxon>
        <taxon>Euthyneura</taxon>
        <taxon>Panpulmonata</taxon>
        <taxon>Sacoglossa</taxon>
        <taxon>Placobranchoidea</taxon>
        <taxon>Plakobranchidae</taxon>
        <taxon>Plakobranchus</taxon>
    </lineage>
</organism>
<protein>
    <submittedName>
        <fullName evidence="1">Uncharacterized protein</fullName>
    </submittedName>
</protein>
<sequence>MFNVPVKVQFKHLQKMLFSNFRSVVRQSYRVNRCSVLATRDVVLAAVSYRRKVGDLRNAVDTVKSPWCPKMMFARVNLSDRAQKKNPGRLVAH</sequence>
<keyword evidence="2" id="KW-1185">Reference proteome</keyword>
<reference evidence="1 2" key="1">
    <citation type="journal article" date="2021" name="Elife">
        <title>Chloroplast acquisition without the gene transfer in kleptoplastic sea slugs, Plakobranchus ocellatus.</title>
        <authorList>
            <person name="Maeda T."/>
            <person name="Takahashi S."/>
            <person name="Yoshida T."/>
            <person name="Shimamura S."/>
            <person name="Takaki Y."/>
            <person name="Nagai Y."/>
            <person name="Toyoda A."/>
            <person name="Suzuki Y."/>
            <person name="Arimoto A."/>
            <person name="Ishii H."/>
            <person name="Satoh N."/>
            <person name="Nishiyama T."/>
            <person name="Hasebe M."/>
            <person name="Maruyama T."/>
            <person name="Minagawa J."/>
            <person name="Obokata J."/>
            <person name="Shigenobu S."/>
        </authorList>
    </citation>
    <scope>NUCLEOTIDE SEQUENCE [LARGE SCALE GENOMIC DNA]</scope>
</reference>
<gene>
    <name evidence="1" type="ORF">PoB_002370000</name>
</gene>
<evidence type="ECO:0000313" key="2">
    <source>
        <dbReference type="Proteomes" id="UP000735302"/>
    </source>
</evidence>
<accession>A0AAV3ZRG9</accession>